<keyword evidence="6" id="KW-1185">Reference proteome</keyword>
<dbReference type="InterPro" id="IPR037923">
    <property type="entry name" value="HTH-like"/>
</dbReference>
<dbReference type="Pfam" id="PF02311">
    <property type="entry name" value="AraC_binding"/>
    <property type="match status" value="1"/>
</dbReference>
<dbReference type="GO" id="GO:0003700">
    <property type="term" value="F:DNA-binding transcription factor activity"/>
    <property type="evidence" value="ECO:0007669"/>
    <property type="project" value="InterPro"/>
</dbReference>
<dbReference type="SMART" id="SM00342">
    <property type="entry name" value="HTH_ARAC"/>
    <property type="match status" value="1"/>
</dbReference>
<feature type="domain" description="HTH araC/xylS-type" evidence="4">
    <location>
        <begin position="159"/>
        <end position="256"/>
    </location>
</feature>
<gene>
    <name evidence="5" type="ORF">EV214_1333</name>
</gene>
<dbReference type="PANTHER" id="PTHR46796">
    <property type="entry name" value="HTH-TYPE TRANSCRIPTIONAL ACTIVATOR RHAS-RELATED"/>
    <property type="match status" value="1"/>
</dbReference>
<dbReference type="PROSITE" id="PS01124">
    <property type="entry name" value="HTH_ARAC_FAMILY_2"/>
    <property type="match status" value="1"/>
</dbReference>
<reference evidence="5 6" key="1">
    <citation type="submission" date="2019-03" db="EMBL/GenBank/DDBJ databases">
        <title>Genomic Encyclopedia of Type Strains, Phase IV (KMG-IV): sequencing the most valuable type-strain genomes for metagenomic binning, comparative biology and taxonomic classification.</title>
        <authorList>
            <person name="Goeker M."/>
        </authorList>
    </citation>
    <scope>NUCLEOTIDE SEQUENCE [LARGE SCALE GENOMIC DNA]</scope>
    <source>
        <strain evidence="5 6">DSM 102940</strain>
    </source>
</reference>
<keyword evidence="3" id="KW-0804">Transcription</keyword>
<dbReference type="RefSeq" id="WP_132247651.1">
    <property type="nucleotide sequence ID" value="NZ_SLWV01000033.1"/>
</dbReference>
<organism evidence="5 6">
    <name type="scientific">Marinisporobacter balticus</name>
    <dbReference type="NCBI Taxonomy" id="2018667"/>
    <lineage>
        <taxon>Bacteria</taxon>
        <taxon>Bacillati</taxon>
        <taxon>Bacillota</taxon>
        <taxon>Clostridia</taxon>
        <taxon>Peptostreptococcales</taxon>
        <taxon>Thermotaleaceae</taxon>
        <taxon>Marinisporobacter</taxon>
    </lineage>
</organism>
<evidence type="ECO:0000256" key="3">
    <source>
        <dbReference type="ARBA" id="ARBA00023163"/>
    </source>
</evidence>
<dbReference type="SUPFAM" id="SSF51215">
    <property type="entry name" value="Regulatory protein AraC"/>
    <property type="match status" value="1"/>
</dbReference>
<dbReference type="SUPFAM" id="SSF46689">
    <property type="entry name" value="Homeodomain-like"/>
    <property type="match status" value="1"/>
</dbReference>
<dbReference type="InterPro" id="IPR003313">
    <property type="entry name" value="AraC-bd"/>
</dbReference>
<evidence type="ECO:0000259" key="4">
    <source>
        <dbReference type="PROSITE" id="PS01124"/>
    </source>
</evidence>
<dbReference type="InterPro" id="IPR009057">
    <property type="entry name" value="Homeodomain-like_sf"/>
</dbReference>
<evidence type="ECO:0000256" key="1">
    <source>
        <dbReference type="ARBA" id="ARBA00023015"/>
    </source>
</evidence>
<keyword evidence="2" id="KW-0238">DNA-binding</keyword>
<evidence type="ECO:0000313" key="6">
    <source>
        <dbReference type="Proteomes" id="UP000294919"/>
    </source>
</evidence>
<dbReference type="InterPro" id="IPR050204">
    <property type="entry name" value="AraC_XylS_family_regulators"/>
</dbReference>
<evidence type="ECO:0000256" key="2">
    <source>
        <dbReference type="ARBA" id="ARBA00023125"/>
    </source>
</evidence>
<dbReference type="EMBL" id="SLWV01000033">
    <property type="protein sequence ID" value="TCO69227.1"/>
    <property type="molecule type" value="Genomic_DNA"/>
</dbReference>
<protein>
    <submittedName>
        <fullName evidence="5">Helix-turn-helix protein</fullName>
    </submittedName>
</protein>
<evidence type="ECO:0000313" key="5">
    <source>
        <dbReference type="EMBL" id="TCO69227.1"/>
    </source>
</evidence>
<dbReference type="Proteomes" id="UP000294919">
    <property type="component" value="Unassembled WGS sequence"/>
</dbReference>
<dbReference type="PANTHER" id="PTHR46796:SF2">
    <property type="entry name" value="TRANSCRIPTIONAL REGULATORY PROTEIN"/>
    <property type="match status" value="1"/>
</dbReference>
<keyword evidence="1" id="KW-0805">Transcription regulation</keyword>
<name>A0A4R2KB10_9FIRM</name>
<dbReference type="InterPro" id="IPR018060">
    <property type="entry name" value="HTH_AraC"/>
</dbReference>
<dbReference type="GO" id="GO:0043565">
    <property type="term" value="F:sequence-specific DNA binding"/>
    <property type="evidence" value="ECO:0007669"/>
    <property type="project" value="InterPro"/>
</dbReference>
<proteinExistence type="predicted"/>
<dbReference type="AlphaFoldDB" id="A0A4R2KB10"/>
<dbReference type="Pfam" id="PF12833">
    <property type="entry name" value="HTH_18"/>
    <property type="match status" value="1"/>
</dbReference>
<dbReference type="OrthoDB" id="324626at2"/>
<comment type="caution">
    <text evidence="5">The sequence shown here is derived from an EMBL/GenBank/DDBJ whole genome shotgun (WGS) entry which is preliminary data.</text>
</comment>
<dbReference type="Gene3D" id="1.10.10.60">
    <property type="entry name" value="Homeodomain-like"/>
    <property type="match status" value="2"/>
</dbReference>
<accession>A0A4R2KB10</accession>
<sequence>MNKFIYKKSAGITALSASFTDFKYKKHAHKEYALGVTLRGIQQYNLDGSLQSSYQNGVMLFNPEQPHDGMAYDKSGIDYVMLYIEPILFLEILEKKDILCFSSPIVYNYRLEQRILSLSNAILRGNDEALCSELLLSLTDSFIQTNLCISYKKDCALIRKAKDIIHCNLENILRLDDICKELDLSKFQFIRLFKANTGISPYQYFLNCKVELAKQLIEKNKDIYSAVAKYGFVDLTHLNKHFKSIYGITAFEYMSHLN</sequence>